<name>A0A1C0TTE3_9GAMM</name>
<dbReference type="OrthoDB" id="3373978at2"/>
<dbReference type="PANTHER" id="PTHR39217">
    <property type="match status" value="1"/>
</dbReference>
<evidence type="ECO:0008006" key="3">
    <source>
        <dbReference type="Google" id="ProtNLM"/>
    </source>
</evidence>
<protein>
    <recommendedName>
        <fullName evidence="3">ATP-grasp domain-containing protein</fullName>
    </recommendedName>
</protein>
<dbReference type="RefSeq" id="WP_065788611.1">
    <property type="nucleotide sequence ID" value="NZ_MAUJ01000001.1"/>
</dbReference>
<evidence type="ECO:0000313" key="1">
    <source>
        <dbReference type="EMBL" id="OCQ22599.1"/>
    </source>
</evidence>
<comment type="caution">
    <text evidence="1">The sequence shown here is derived from an EMBL/GenBank/DDBJ whole genome shotgun (WGS) entry which is preliminary data.</text>
</comment>
<gene>
    <name evidence="1" type="ORF">A7985_01130</name>
</gene>
<dbReference type="SUPFAM" id="SSF56059">
    <property type="entry name" value="Glutathione synthetase ATP-binding domain-like"/>
    <property type="match status" value="1"/>
</dbReference>
<dbReference type="PANTHER" id="PTHR39217:SF1">
    <property type="entry name" value="GLUTATHIONE SYNTHETASE"/>
    <property type="match status" value="1"/>
</dbReference>
<dbReference type="EMBL" id="MAUJ01000001">
    <property type="protein sequence ID" value="OCQ22599.1"/>
    <property type="molecule type" value="Genomic_DNA"/>
</dbReference>
<dbReference type="InterPro" id="IPR053191">
    <property type="entry name" value="DcsG_Biosynth_Enzyme"/>
</dbReference>
<evidence type="ECO:0000313" key="2">
    <source>
        <dbReference type="Proteomes" id="UP000093366"/>
    </source>
</evidence>
<sequence length="283" mass="31851">MKPVISIVTHQDAPQGVADDKILAAELTKRGVHVQFAVWNDYRVNWSLSDLALVRSTWDYHLQPTTWHQWIKQVSTATKLVNSAELQLWNSNKSYLLELVSKGINVIPTRSPSTVTELLKTCNENDWHDVVIKPSIGASAFGAKRFNTSSLSTEGAVHFNELVKRFAVILQPYQKAVETERERSLVYINQSFSHAFSKPAFHSELGNQLLEAHQALPDEQKLAKRVLDALPECPLIARIDLLPSEFGPKLMEVELIEPELALHFSDKCTSMLADALMEEVRAV</sequence>
<proteinExistence type="predicted"/>
<reference evidence="2" key="1">
    <citation type="submission" date="2016-07" db="EMBL/GenBank/DDBJ databases">
        <authorList>
            <person name="Florea S."/>
            <person name="Webb J.S."/>
            <person name="Jaromczyk J."/>
            <person name="Schardl C.L."/>
        </authorList>
    </citation>
    <scope>NUCLEOTIDE SEQUENCE [LARGE SCALE GENOMIC DNA]</scope>
    <source>
        <strain evidence="2">IPB1</strain>
    </source>
</reference>
<accession>A0A1C0TTE3</accession>
<dbReference type="AlphaFoldDB" id="A0A1C0TTE3"/>
<dbReference type="Proteomes" id="UP000093366">
    <property type="component" value="Unassembled WGS sequence"/>
</dbReference>
<organism evidence="1 2">
    <name type="scientific">Pseudoalteromonas luteoviolacea</name>
    <dbReference type="NCBI Taxonomy" id="43657"/>
    <lineage>
        <taxon>Bacteria</taxon>
        <taxon>Pseudomonadati</taxon>
        <taxon>Pseudomonadota</taxon>
        <taxon>Gammaproteobacteria</taxon>
        <taxon>Alteromonadales</taxon>
        <taxon>Pseudoalteromonadaceae</taxon>
        <taxon>Pseudoalteromonas</taxon>
    </lineage>
</organism>